<dbReference type="InterPro" id="IPR043519">
    <property type="entry name" value="NT_sf"/>
</dbReference>
<organism evidence="1 2">
    <name type="scientific">Antarcticibacterium flavum</name>
    <dbReference type="NCBI Taxonomy" id="2058175"/>
    <lineage>
        <taxon>Bacteria</taxon>
        <taxon>Pseudomonadati</taxon>
        <taxon>Bacteroidota</taxon>
        <taxon>Flavobacteriia</taxon>
        <taxon>Flavobacteriales</taxon>
        <taxon>Flavobacteriaceae</taxon>
        <taxon>Antarcticibacterium</taxon>
    </lineage>
</organism>
<dbReference type="SUPFAM" id="SSF81301">
    <property type="entry name" value="Nucleotidyltransferase"/>
    <property type="match status" value="1"/>
</dbReference>
<dbReference type="AlphaFoldDB" id="A0A5B7X620"/>
<sequence>MSLNKVEYLSDVLETHRMSKIDDLVKKFKSKRDEVKSAIQEEYGSAMYNPFGSGSFKKHTAINTKFDLDVVAPFKKDSFGTLEDMFNGLFDFLYKKYGDEGYVRKQKVSIGIEFYEDEDKDVISLDIVPGRELNQDQYLENKNLNLYVYSQYGLFQKSTYIQTNIHSQIEHIKAKENERKIIRLLKIWKNSNGEKYKSFLLELMTIKAFYKEDISGNIWDKLKAVMEYIRDNVEKEDFKLIDPGNSNNNVIDTLEDWERRNLSARMGTILDRVEENAENLKSYFPVNEEFENKELGNSSYGIKGSTVAASIPPTNQRFG</sequence>
<dbReference type="OrthoDB" id="1406417at2"/>
<dbReference type="EMBL" id="CP040812">
    <property type="protein sequence ID" value="QCY70198.1"/>
    <property type="molecule type" value="Genomic_DNA"/>
</dbReference>
<dbReference type="Gene3D" id="3.30.460.10">
    <property type="entry name" value="Beta Polymerase, domain 2"/>
    <property type="match status" value="1"/>
</dbReference>
<keyword evidence="2" id="KW-1185">Reference proteome</keyword>
<dbReference type="Proteomes" id="UP000309016">
    <property type="component" value="Chromosome"/>
</dbReference>
<dbReference type="KEGG" id="afla:FHG64_12725"/>
<evidence type="ECO:0000313" key="1">
    <source>
        <dbReference type="EMBL" id="QCY70198.1"/>
    </source>
</evidence>
<dbReference type="GO" id="GO:0016740">
    <property type="term" value="F:transferase activity"/>
    <property type="evidence" value="ECO:0007669"/>
    <property type="project" value="UniProtKB-KW"/>
</dbReference>
<proteinExistence type="predicted"/>
<gene>
    <name evidence="1" type="ORF">FHG64_12725</name>
</gene>
<reference evidence="1 2" key="1">
    <citation type="submission" date="2019-06" db="EMBL/GenBank/DDBJ databases">
        <title>Complete genome sequence of Antarcticibacterium flavum KCTC 52984T from an Antarctic marine sediment.</title>
        <authorList>
            <person name="Lee Y.M."/>
            <person name="Shin S.C."/>
        </authorList>
    </citation>
    <scope>NUCLEOTIDE SEQUENCE [LARGE SCALE GENOMIC DNA]</scope>
    <source>
        <strain evidence="1 2">KCTC 52984</strain>
    </source>
</reference>
<keyword evidence="1" id="KW-0808">Transferase</keyword>
<evidence type="ECO:0000313" key="2">
    <source>
        <dbReference type="Proteomes" id="UP000309016"/>
    </source>
</evidence>
<protein>
    <submittedName>
        <fullName evidence="1">Nucleotidyltransferase</fullName>
    </submittedName>
</protein>
<accession>A0A5B7X620</accession>
<name>A0A5B7X620_9FLAO</name>